<dbReference type="EMBL" id="UOFK01000056">
    <property type="protein sequence ID" value="VAW74205.1"/>
    <property type="molecule type" value="Genomic_DNA"/>
</dbReference>
<evidence type="ECO:0000313" key="1">
    <source>
        <dbReference type="EMBL" id="VAW74205.1"/>
    </source>
</evidence>
<gene>
    <name evidence="1" type="ORF">MNBD_GAMMA13-757</name>
</gene>
<reference evidence="1" key="1">
    <citation type="submission" date="2018-06" db="EMBL/GenBank/DDBJ databases">
        <authorList>
            <person name="Zhirakovskaya E."/>
        </authorList>
    </citation>
    <scope>NUCLEOTIDE SEQUENCE</scope>
</reference>
<sequence>MPFTTEPNGAKLRLVGLNLFGQRQLTATHVVIVAGMTG</sequence>
<protein>
    <submittedName>
        <fullName evidence="1">Uncharacterized protein</fullName>
    </submittedName>
</protein>
<organism evidence="1">
    <name type="scientific">hydrothermal vent metagenome</name>
    <dbReference type="NCBI Taxonomy" id="652676"/>
    <lineage>
        <taxon>unclassified sequences</taxon>
        <taxon>metagenomes</taxon>
        <taxon>ecological metagenomes</taxon>
    </lineage>
</organism>
<name>A0A3B0Y0L9_9ZZZZ</name>
<dbReference type="AlphaFoldDB" id="A0A3B0Y0L9"/>
<accession>A0A3B0Y0L9</accession>
<proteinExistence type="predicted"/>